<accession>A0A9D1MQZ4</accession>
<sequence length="74" mass="8302">MSKILAEQLLSGITLGDDENKEYIYLPGGELGSENPYCIFEKNGERLRDLPLEDAVTLAKRLHLIPIKAPKFSK</sequence>
<dbReference type="AlphaFoldDB" id="A0A9D1MQZ4"/>
<reference evidence="1" key="1">
    <citation type="submission" date="2020-10" db="EMBL/GenBank/DDBJ databases">
        <authorList>
            <person name="Gilroy R."/>
        </authorList>
    </citation>
    <scope>NUCLEOTIDE SEQUENCE</scope>
    <source>
        <strain evidence="1">CHK160-1198</strain>
    </source>
</reference>
<dbReference type="EMBL" id="DVNI01000126">
    <property type="protein sequence ID" value="HIU64832.1"/>
    <property type="molecule type" value="Genomic_DNA"/>
</dbReference>
<reference evidence="1" key="2">
    <citation type="journal article" date="2021" name="PeerJ">
        <title>Extensive microbial diversity within the chicken gut microbiome revealed by metagenomics and culture.</title>
        <authorList>
            <person name="Gilroy R."/>
            <person name="Ravi A."/>
            <person name="Getino M."/>
            <person name="Pursley I."/>
            <person name="Horton D.L."/>
            <person name="Alikhan N.F."/>
            <person name="Baker D."/>
            <person name="Gharbi K."/>
            <person name="Hall N."/>
            <person name="Watson M."/>
            <person name="Adriaenssens E.M."/>
            <person name="Foster-Nyarko E."/>
            <person name="Jarju S."/>
            <person name="Secka A."/>
            <person name="Antonio M."/>
            <person name="Oren A."/>
            <person name="Chaudhuri R.R."/>
            <person name="La Ragione R."/>
            <person name="Hildebrand F."/>
            <person name="Pallen M.J."/>
        </authorList>
    </citation>
    <scope>NUCLEOTIDE SEQUENCE</scope>
    <source>
        <strain evidence="1">CHK160-1198</strain>
    </source>
</reference>
<proteinExistence type="predicted"/>
<evidence type="ECO:0000313" key="1">
    <source>
        <dbReference type="EMBL" id="HIU64832.1"/>
    </source>
</evidence>
<name>A0A9D1MQZ4_9FIRM</name>
<evidence type="ECO:0000313" key="2">
    <source>
        <dbReference type="Proteomes" id="UP000824099"/>
    </source>
</evidence>
<dbReference type="Proteomes" id="UP000824099">
    <property type="component" value="Unassembled WGS sequence"/>
</dbReference>
<protein>
    <submittedName>
        <fullName evidence="1">Uncharacterized protein</fullName>
    </submittedName>
</protein>
<organism evidence="1 2">
    <name type="scientific">Candidatus Avacidaminococcus intestinavium</name>
    <dbReference type="NCBI Taxonomy" id="2840684"/>
    <lineage>
        <taxon>Bacteria</taxon>
        <taxon>Bacillati</taxon>
        <taxon>Bacillota</taxon>
        <taxon>Negativicutes</taxon>
        <taxon>Acidaminococcales</taxon>
        <taxon>Acidaminococcaceae</taxon>
        <taxon>Acidaminococcaceae incertae sedis</taxon>
        <taxon>Candidatus Avacidaminococcus</taxon>
    </lineage>
</organism>
<gene>
    <name evidence="1" type="ORF">IAB06_07360</name>
</gene>
<comment type="caution">
    <text evidence="1">The sequence shown here is derived from an EMBL/GenBank/DDBJ whole genome shotgun (WGS) entry which is preliminary data.</text>
</comment>